<sequence length="109" mass="12735">MFTYVCRNMDCRWSLSILLHHSSLVFLSPSWVLLSCSNIRAFHTACGQWPFELRKVKLPTSAAIFHTLLTHSQCRPSYVQQRMCVEIALFCRYLILHRERTVFTACVNP</sequence>
<accession>A0A9D3ML81</accession>
<dbReference type="Proteomes" id="UP001044222">
    <property type="component" value="Unassembled WGS sequence"/>
</dbReference>
<organism evidence="1 2">
    <name type="scientific">Anguilla anguilla</name>
    <name type="common">European freshwater eel</name>
    <name type="synonym">Muraena anguilla</name>
    <dbReference type="NCBI Taxonomy" id="7936"/>
    <lineage>
        <taxon>Eukaryota</taxon>
        <taxon>Metazoa</taxon>
        <taxon>Chordata</taxon>
        <taxon>Craniata</taxon>
        <taxon>Vertebrata</taxon>
        <taxon>Euteleostomi</taxon>
        <taxon>Actinopterygii</taxon>
        <taxon>Neopterygii</taxon>
        <taxon>Teleostei</taxon>
        <taxon>Anguilliformes</taxon>
        <taxon>Anguillidae</taxon>
        <taxon>Anguilla</taxon>
    </lineage>
</organism>
<evidence type="ECO:0000313" key="2">
    <source>
        <dbReference type="Proteomes" id="UP001044222"/>
    </source>
</evidence>
<dbReference type="EMBL" id="JAFIRN010000004">
    <property type="protein sequence ID" value="KAG5850907.1"/>
    <property type="molecule type" value="Genomic_DNA"/>
</dbReference>
<gene>
    <name evidence="1" type="ORF">ANANG_G00087360</name>
</gene>
<protein>
    <submittedName>
        <fullName evidence="1">Uncharacterized protein</fullName>
    </submittedName>
</protein>
<keyword evidence="2" id="KW-1185">Reference proteome</keyword>
<name>A0A9D3ML81_ANGAN</name>
<evidence type="ECO:0000313" key="1">
    <source>
        <dbReference type="EMBL" id="KAG5850907.1"/>
    </source>
</evidence>
<proteinExistence type="predicted"/>
<comment type="caution">
    <text evidence="1">The sequence shown here is derived from an EMBL/GenBank/DDBJ whole genome shotgun (WGS) entry which is preliminary data.</text>
</comment>
<reference evidence="1" key="1">
    <citation type="submission" date="2021-01" db="EMBL/GenBank/DDBJ databases">
        <title>A chromosome-scale assembly of European eel, Anguilla anguilla.</title>
        <authorList>
            <person name="Henkel C."/>
            <person name="Jong-Raadsen S.A."/>
            <person name="Dufour S."/>
            <person name="Weltzien F.-A."/>
            <person name="Palstra A.P."/>
            <person name="Pelster B."/>
            <person name="Spaink H.P."/>
            <person name="Van Den Thillart G.E."/>
            <person name="Jansen H."/>
            <person name="Zahm M."/>
            <person name="Klopp C."/>
            <person name="Cedric C."/>
            <person name="Louis A."/>
            <person name="Berthelot C."/>
            <person name="Parey E."/>
            <person name="Roest Crollius H."/>
            <person name="Montfort J."/>
            <person name="Robinson-Rechavi M."/>
            <person name="Bucao C."/>
            <person name="Bouchez O."/>
            <person name="Gislard M."/>
            <person name="Lluch J."/>
            <person name="Milhes M."/>
            <person name="Lampietro C."/>
            <person name="Lopez Roques C."/>
            <person name="Donnadieu C."/>
            <person name="Braasch I."/>
            <person name="Desvignes T."/>
            <person name="Postlethwait J."/>
            <person name="Bobe J."/>
            <person name="Guiguen Y."/>
            <person name="Dirks R."/>
        </authorList>
    </citation>
    <scope>NUCLEOTIDE SEQUENCE</scope>
    <source>
        <strain evidence="1">Tag_6206</strain>
        <tissue evidence="1">Liver</tissue>
    </source>
</reference>
<dbReference type="AlphaFoldDB" id="A0A9D3ML81"/>